<dbReference type="KEGG" id="chq:AQ619_13375"/>
<dbReference type="RefSeq" id="WP_062148510.1">
    <property type="nucleotide sequence ID" value="NZ_CP013002.1"/>
</dbReference>
<dbReference type="AlphaFoldDB" id="A0A0P0P1S9"/>
<name>A0A0P0P1S9_9CAUL</name>
<keyword evidence="2" id="KW-1185">Reference proteome</keyword>
<evidence type="ECO:0000313" key="2">
    <source>
        <dbReference type="Proteomes" id="UP000056905"/>
    </source>
</evidence>
<dbReference type="OrthoDB" id="8395907at2"/>
<protein>
    <submittedName>
        <fullName evidence="1">Uncharacterized protein</fullName>
    </submittedName>
</protein>
<gene>
    <name evidence="1" type="ORF">AQ619_13375</name>
</gene>
<reference evidence="1 2" key="1">
    <citation type="submission" date="2015-10" db="EMBL/GenBank/DDBJ databases">
        <title>Conservation of the essential genome among Caulobacter and Brevundimonas species.</title>
        <authorList>
            <person name="Scott D."/>
            <person name="Ely B."/>
        </authorList>
    </citation>
    <scope>NUCLEOTIDE SEQUENCE [LARGE SCALE GENOMIC DNA]</scope>
    <source>
        <strain evidence="1 2">CB4</strain>
    </source>
</reference>
<dbReference type="Proteomes" id="UP000056905">
    <property type="component" value="Chromosome"/>
</dbReference>
<proteinExistence type="predicted"/>
<evidence type="ECO:0000313" key="1">
    <source>
        <dbReference type="EMBL" id="ALL14251.1"/>
    </source>
</evidence>
<dbReference type="STRING" id="69395.AQ619_13375"/>
<dbReference type="EMBL" id="CP013002">
    <property type="protein sequence ID" value="ALL14251.1"/>
    <property type="molecule type" value="Genomic_DNA"/>
</dbReference>
<organism evidence="1 2">
    <name type="scientific">Caulobacter henricii</name>
    <dbReference type="NCBI Taxonomy" id="69395"/>
    <lineage>
        <taxon>Bacteria</taxon>
        <taxon>Pseudomonadati</taxon>
        <taxon>Pseudomonadota</taxon>
        <taxon>Alphaproteobacteria</taxon>
        <taxon>Caulobacterales</taxon>
        <taxon>Caulobacteraceae</taxon>
        <taxon>Caulobacter</taxon>
    </lineage>
</organism>
<accession>A0A0P0P1S9</accession>
<sequence>MPRYQKINLATNEPIGEPGPLPDALFGLADDTLADLSRDIDPVPVEWVGIGFIYFDDPPPPVPVPSAVDLRQAKLKLYREGVLDTVESMITSSGDVEVAIEWTTAREVRRDHPFVNAAQLILGKTNAEMDQWFIEASQIGPMGSN</sequence>